<dbReference type="Pfam" id="PF00535">
    <property type="entry name" value="Glycos_transf_2"/>
    <property type="match status" value="1"/>
</dbReference>
<accession>A0ABT6JXK9</accession>
<gene>
    <name evidence="4" type="ORF">QFW81_16095</name>
</gene>
<feature type="region of interest" description="Disordered" evidence="2">
    <location>
        <begin position="1"/>
        <end position="24"/>
    </location>
</feature>
<dbReference type="SUPFAM" id="SSF53448">
    <property type="entry name" value="Nucleotide-diphospho-sugar transferases"/>
    <property type="match status" value="1"/>
</dbReference>
<evidence type="ECO:0000259" key="3">
    <source>
        <dbReference type="Pfam" id="PF00535"/>
    </source>
</evidence>
<dbReference type="RefSeq" id="WP_280580218.1">
    <property type="nucleotide sequence ID" value="NZ_JARXRO010000020.1"/>
</dbReference>
<dbReference type="GO" id="GO:0016757">
    <property type="term" value="F:glycosyltransferase activity"/>
    <property type="evidence" value="ECO:0007669"/>
    <property type="project" value="UniProtKB-KW"/>
</dbReference>
<feature type="coiled-coil region" evidence="1">
    <location>
        <begin position="31"/>
        <end position="72"/>
    </location>
</feature>
<feature type="compositionally biased region" description="Polar residues" evidence="2">
    <location>
        <begin position="1"/>
        <end position="15"/>
    </location>
</feature>
<evidence type="ECO:0000256" key="1">
    <source>
        <dbReference type="SAM" id="Coils"/>
    </source>
</evidence>
<keyword evidence="4" id="KW-0808">Transferase</keyword>
<protein>
    <submittedName>
        <fullName evidence="4">Glycosyltransferase family A protein</fullName>
        <ecNumber evidence="4">2.4.-.-</ecNumber>
    </submittedName>
</protein>
<evidence type="ECO:0000313" key="4">
    <source>
        <dbReference type="EMBL" id="MDH5835434.1"/>
    </source>
</evidence>
<keyword evidence="4" id="KW-0328">Glycosyltransferase</keyword>
<name>A0ABT6JXK9_9GAMM</name>
<evidence type="ECO:0000313" key="5">
    <source>
        <dbReference type="Proteomes" id="UP001156873"/>
    </source>
</evidence>
<sequence>MSNFQSQGPSMSIDQQVEARGQDQAQAVETVLELERRLEDALASEDRLKRRLAEAQRKAKSLAWEKEQILRSTSWRITGPLRKLRTMLGASEPVGLTEGAAPALMEEIPAIAWGACLPSDIPEAMVVAGPETVMRSNDSCIMLRPEALVEDVLPTGYLQACAGAGAAPLISFGDGTAPRIAFLGSLELALELAFDAEVERLDEHAWMEQLDSNRFAFLLIEPVWHVENRGWRDVCSNPERGRRILAPLVAAFRARGIPAVIWFRNPLPEIGNFGWMVELADRAYAIDEALAQALAQPPAVRVGVLAPAIQPAIHNPFRRWPQLTAPGWKGKVLYDGWLNLSEGLAADPLLGHYKGDRLLVGDSRWDFGGVRLTDQAEFIDNAIGCLNLPGKAALAKMVGAELFKHSPLTPAWAMRTMMMRSIACGAVAATTDEPETRWGGLPLAGSVDAVTTELDALLGDPVRLARTHHLALRALAREHCLSDRLDRMATDLGLQVRFGIAPATVACLLVTMRPDLLRRCVERFRADRYPHKELVIVLHGWDAPLEEARKLIRDGERISVHRLGREHSLGTCLNFAASQTEAEYWAKIDDDDLYGPEYLSDMMLWRKFADFHVGGKTAAFTYSQGSDEILFDPALALGRSWQRRVAGQGEKVHIAGGTLIGKREVLAAVPFSDVRRKGSDTNFLRRADAAGYDLHGFDFFNFALFRSSQQGFHTWNVDHEQLRNRTTIAGRGEDVPGVVFI</sequence>
<organism evidence="4 5">
    <name type="scientific">Luteimonas kalidii</name>
    <dbReference type="NCBI Taxonomy" id="3042025"/>
    <lineage>
        <taxon>Bacteria</taxon>
        <taxon>Pseudomonadati</taxon>
        <taxon>Pseudomonadota</taxon>
        <taxon>Gammaproteobacteria</taxon>
        <taxon>Lysobacterales</taxon>
        <taxon>Lysobacteraceae</taxon>
        <taxon>Luteimonas</taxon>
    </lineage>
</organism>
<proteinExistence type="predicted"/>
<dbReference type="InterPro" id="IPR001173">
    <property type="entry name" value="Glyco_trans_2-like"/>
</dbReference>
<dbReference type="Proteomes" id="UP001156873">
    <property type="component" value="Unassembled WGS sequence"/>
</dbReference>
<feature type="domain" description="Glycosyltransferase 2-like" evidence="3">
    <location>
        <begin position="513"/>
        <end position="603"/>
    </location>
</feature>
<dbReference type="InterPro" id="IPR029044">
    <property type="entry name" value="Nucleotide-diphossugar_trans"/>
</dbReference>
<dbReference type="EC" id="2.4.-.-" evidence="4"/>
<dbReference type="EMBL" id="JARXRO010000020">
    <property type="protein sequence ID" value="MDH5835434.1"/>
    <property type="molecule type" value="Genomic_DNA"/>
</dbReference>
<keyword evidence="1" id="KW-0175">Coiled coil</keyword>
<evidence type="ECO:0000256" key="2">
    <source>
        <dbReference type="SAM" id="MobiDB-lite"/>
    </source>
</evidence>
<reference evidence="4 5" key="1">
    <citation type="submission" date="2023-04" db="EMBL/GenBank/DDBJ databases">
        <title>Luteimonas sp. M1R5S59.</title>
        <authorList>
            <person name="Sun J.-Q."/>
        </authorList>
    </citation>
    <scope>NUCLEOTIDE SEQUENCE [LARGE SCALE GENOMIC DNA]</scope>
    <source>
        <strain evidence="4 5">M1R5S59</strain>
    </source>
</reference>
<keyword evidence="5" id="KW-1185">Reference proteome</keyword>
<dbReference type="CDD" id="cd00761">
    <property type="entry name" value="Glyco_tranf_GTA_type"/>
    <property type="match status" value="1"/>
</dbReference>
<comment type="caution">
    <text evidence="4">The sequence shown here is derived from an EMBL/GenBank/DDBJ whole genome shotgun (WGS) entry which is preliminary data.</text>
</comment>
<dbReference type="Gene3D" id="3.90.550.10">
    <property type="entry name" value="Spore Coat Polysaccharide Biosynthesis Protein SpsA, Chain A"/>
    <property type="match status" value="1"/>
</dbReference>